<dbReference type="RefSeq" id="XP_027615685.1">
    <property type="nucleotide sequence ID" value="XM_027759884.1"/>
</dbReference>
<dbReference type="InParanoid" id="A0A401GRC6"/>
<accession>A0A401GRC6</accession>
<organism evidence="3 4">
    <name type="scientific">Sparassis crispa</name>
    <dbReference type="NCBI Taxonomy" id="139825"/>
    <lineage>
        <taxon>Eukaryota</taxon>
        <taxon>Fungi</taxon>
        <taxon>Dikarya</taxon>
        <taxon>Basidiomycota</taxon>
        <taxon>Agaricomycotina</taxon>
        <taxon>Agaricomycetes</taxon>
        <taxon>Polyporales</taxon>
        <taxon>Sparassidaceae</taxon>
        <taxon>Sparassis</taxon>
    </lineage>
</organism>
<evidence type="ECO:0000313" key="3">
    <source>
        <dbReference type="EMBL" id="GBE84772.1"/>
    </source>
</evidence>
<protein>
    <recommendedName>
        <fullName evidence="2">Protein kinase domain-containing protein</fullName>
    </recommendedName>
</protein>
<dbReference type="Proteomes" id="UP000287166">
    <property type="component" value="Unassembled WGS sequence"/>
</dbReference>
<dbReference type="GeneID" id="38781689"/>
<dbReference type="InterPro" id="IPR000719">
    <property type="entry name" value="Prot_kinase_dom"/>
</dbReference>
<dbReference type="Pfam" id="PF17667">
    <property type="entry name" value="Pkinase_fungal"/>
    <property type="match status" value="1"/>
</dbReference>
<feature type="domain" description="Protein kinase" evidence="2">
    <location>
        <begin position="340"/>
        <end position="664"/>
    </location>
</feature>
<feature type="compositionally biased region" description="Low complexity" evidence="1">
    <location>
        <begin position="711"/>
        <end position="721"/>
    </location>
</feature>
<evidence type="ECO:0000313" key="4">
    <source>
        <dbReference type="Proteomes" id="UP000287166"/>
    </source>
</evidence>
<dbReference type="PANTHER" id="PTHR38248:SF2">
    <property type="entry name" value="FUNK1 11"/>
    <property type="match status" value="1"/>
</dbReference>
<evidence type="ECO:0000256" key="1">
    <source>
        <dbReference type="SAM" id="MobiDB-lite"/>
    </source>
</evidence>
<feature type="region of interest" description="Disordered" evidence="1">
    <location>
        <begin position="707"/>
        <end position="823"/>
    </location>
</feature>
<dbReference type="AlphaFoldDB" id="A0A401GRC6"/>
<dbReference type="InterPro" id="IPR011009">
    <property type="entry name" value="Kinase-like_dom_sf"/>
</dbReference>
<dbReference type="Gene3D" id="1.10.510.10">
    <property type="entry name" value="Transferase(Phosphotransferase) domain 1"/>
    <property type="match status" value="1"/>
</dbReference>
<dbReference type="GO" id="GO:0005524">
    <property type="term" value="F:ATP binding"/>
    <property type="evidence" value="ECO:0007669"/>
    <property type="project" value="InterPro"/>
</dbReference>
<evidence type="ECO:0000259" key="2">
    <source>
        <dbReference type="PROSITE" id="PS50011"/>
    </source>
</evidence>
<proteinExistence type="predicted"/>
<keyword evidence="4" id="KW-1185">Reference proteome</keyword>
<dbReference type="PANTHER" id="PTHR38248">
    <property type="entry name" value="FUNK1 6"/>
    <property type="match status" value="1"/>
</dbReference>
<name>A0A401GRC6_9APHY</name>
<gene>
    <name evidence="3" type="ORF">SCP_0607520</name>
</gene>
<dbReference type="PROSITE" id="PS50011">
    <property type="entry name" value="PROTEIN_KINASE_DOM"/>
    <property type="match status" value="1"/>
</dbReference>
<comment type="caution">
    <text evidence="3">The sequence shown here is derived from an EMBL/GenBank/DDBJ whole genome shotgun (WGS) entry which is preliminary data.</text>
</comment>
<dbReference type="InterPro" id="IPR040976">
    <property type="entry name" value="Pkinase_fungal"/>
</dbReference>
<dbReference type="EMBL" id="BFAD01000006">
    <property type="protein sequence ID" value="GBE84772.1"/>
    <property type="molecule type" value="Genomic_DNA"/>
</dbReference>
<dbReference type="GO" id="GO:0004672">
    <property type="term" value="F:protein kinase activity"/>
    <property type="evidence" value="ECO:0007669"/>
    <property type="project" value="InterPro"/>
</dbReference>
<reference evidence="3 4" key="1">
    <citation type="journal article" date="2018" name="Sci. Rep.">
        <title>Genome sequence of the cauliflower mushroom Sparassis crispa (Hanabiratake) and its association with beneficial usage.</title>
        <authorList>
            <person name="Kiyama R."/>
            <person name="Furutani Y."/>
            <person name="Kawaguchi K."/>
            <person name="Nakanishi T."/>
        </authorList>
    </citation>
    <scope>NUCLEOTIDE SEQUENCE [LARGE SCALE GENOMIC DNA]</scope>
</reference>
<feature type="compositionally biased region" description="Basic residues" evidence="1">
    <location>
        <begin position="814"/>
        <end position="823"/>
    </location>
</feature>
<dbReference type="OrthoDB" id="3265188at2759"/>
<sequence length="823" mass="93148">MATPLARNDPEYEVWQQQHEDFDSKDAKRRYHQYANSAKTHILGPMPVDEFLEFLPETDTSMMPRTTDAFKRVPTEARTEQQIYKPLINALNGTKAGARKSRPRCPGFTFKETSMSSVDRGEIGSTNAHVCCYSEDVNDAHLALVASLGCADLHIEVQRHPTFDPFTDPAPDADRSSHNFTLNTVDDRTHKHAEEALGRNVVCVIEACARQHRAFYFSISLAGSRARLIRWDRCGAIVSESFDIRAQPEPLCEFLWRYAHASKSQRGYDVSVEPATRDEEELFRESIKCHVKLQLDLDGEDLVAAMEEHYQPGVVVAVNMVDEGSPGHVARRLLISRPVVSPLSLTGRGTRGYWAVTADGPRGEMVFLKDTWRYNGGGQQKEGDILADLQGARVPNIPRLISHGDVLERLPIVNGMDEDMEDGDVEELSLQRTLTDRFQQAHWVCKREQIPQLPLVHYRLVLGTVGYGLQRFQGTQELLRGTFDAYQAILGAFNLEDVTKRRLHRDVSLGNIILFRDPKATDTKRYGYLIDWELSCLVTDEGEACEHTKAGTLQFMSQRILSHDNVAHTIQDDMESILWVVLYCSLRWLDHDLPLEKLAKKMVYIFDQCVVYDHGNFVGGDAKLRNQLDRGYTSNIHFSNPAIQQWLDEVMKFNSSAAFPHLWDEACAEVWKDPTKFNAFWRDFLRDHAISDSDRVSRKLTRPDDKRYHWSSSTISSTSATEHPAPAALPSRKRKAVDEPLGAEPEKTASSRVPTVPRGAYTGPITRSMAKRRQIEGQGQGVAVGGSDLPIQPQWSPRRLRPRPAKVDNTSLARHGRKVRRSK</sequence>
<dbReference type="SUPFAM" id="SSF56112">
    <property type="entry name" value="Protein kinase-like (PK-like)"/>
    <property type="match status" value="1"/>
</dbReference>